<dbReference type="InterPro" id="IPR011330">
    <property type="entry name" value="Glyco_hydro/deAcase_b/a-brl"/>
</dbReference>
<dbReference type="PANTHER" id="PTHR10587:SF125">
    <property type="entry name" value="POLYSACCHARIDE DEACETYLASE YHEN-RELATED"/>
    <property type="match status" value="1"/>
</dbReference>
<accession>A0ABQ5NBR9</accession>
<dbReference type="Pfam" id="PF01522">
    <property type="entry name" value="Polysacc_deac_1"/>
    <property type="match status" value="1"/>
</dbReference>
<organism evidence="2 3">
    <name type="scientific">Clostridium omnivorum</name>
    <dbReference type="NCBI Taxonomy" id="1604902"/>
    <lineage>
        <taxon>Bacteria</taxon>
        <taxon>Bacillati</taxon>
        <taxon>Bacillota</taxon>
        <taxon>Clostridia</taxon>
        <taxon>Eubacteriales</taxon>
        <taxon>Clostridiaceae</taxon>
        <taxon>Clostridium</taxon>
    </lineage>
</organism>
<evidence type="ECO:0000313" key="3">
    <source>
        <dbReference type="Proteomes" id="UP001208567"/>
    </source>
</evidence>
<comment type="caution">
    <text evidence="2">The sequence shown here is derived from an EMBL/GenBank/DDBJ whole genome shotgun (WGS) entry which is preliminary data.</text>
</comment>
<dbReference type="PANTHER" id="PTHR10587">
    <property type="entry name" value="GLYCOSYL TRANSFERASE-RELATED"/>
    <property type="match status" value="1"/>
</dbReference>
<gene>
    <name evidence="2" type="ORF">bsdE14_38950</name>
</gene>
<evidence type="ECO:0000259" key="1">
    <source>
        <dbReference type="PROSITE" id="PS51677"/>
    </source>
</evidence>
<feature type="domain" description="NodB homology" evidence="1">
    <location>
        <begin position="99"/>
        <end position="288"/>
    </location>
</feature>
<dbReference type="CDD" id="cd10944">
    <property type="entry name" value="CE4_SmPgdA_like"/>
    <property type="match status" value="1"/>
</dbReference>
<proteinExistence type="predicted"/>
<dbReference type="Gene3D" id="3.20.20.370">
    <property type="entry name" value="Glycoside hydrolase/deacetylase"/>
    <property type="match status" value="1"/>
</dbReference>
<dbReference type="InterPro" id="IPR002509">
    <property type="entry name" value="NODB_dom"/>
</dbReference>
<protein>
    <submittedName>
        <fullName evidence="2">Polysaccharide deacetylase</fullName>
    </submittedName>
</protein>
<name>A0ABQ5NBR9_9CLOT</name>
<evidence type="ECO:0000313" key="2">
    <source>
        <dbReference type="EMBL" id="GLC32485.1"/>
    </source>
</evidence>
<dbReference type="Proteomes" id="UP001208567">
    <property type="component" value="Unassembled WGS sequence"/>
</dbReference>
<dbReference type="InterPro" id="IPR050248">
    <property type="entry name" value="Polysacc_deacetylase_ArnD"/>
</dbReference>
<reference evidence="2 3" key="1">
    <citation type="journal article" date="2024" name="Int. J. Syst. Evol. Microbiol.">
        <title>Clostridium omnivorum sp. nov., isolated from anoxic soil under the treatment of reductive soil disinfestation.</title>
        <authorList>
            <person name="Ueki A."/>
            <person name="Tonouchi A."/>
            <person name="Kaku N."/>
            <person name="Honma S."/>
            <person name="Ueki K."/>
        </authorList>
    </citation>
    <scope>NUCLEOTIDE SEQUENCE [LARGE SCALE GENOMIC DNA]</scope>
    <source>
        <strain evidence="2 3">E14</strain>
    </source>
</reference>
<dbReference type="RefSeq" id="WP_264851792.1">
    <property type="nucleotide sequence ID" value="NZ_BRXR01000001.1"/>
</dbReference>
<dbReference type="PROSITE" id="PS51257">
    <property type="entry name" value="PROKAR_LIPOPROTEIN"/>
    <property type="match status" value="1"/>
</dbReference>
<dbReference type="SUPFAM" id="SSF88713">
    <property type="entry name" value="Glycoside hydrolase/deacetylase"/>
    <property type="match status" value="1"/>
</dbReference>
<keyword evidence="3" id="KW-1185">Reference proteome</keyword>
<dbReference type="PROSITE" id="PS51677">
    <property type="entry name" value="NODB"/>
    <property type="match status" value="1"/>
</dbReference>
<sequence length="291" mass="32876">MKYGKRIKKSKIFRKRIFFVITATIVACSMVFAIKSIFFSPNKLNGNFHARNKTIDKNAQNQKSDSNLSDNNMDIRENDSHIGINMDNNINHLGSNNQKTAYLTFDDGPSSNVTPRILDILDKYNIKATFFVIGKQANANKGILIREQTEGNTIGDHTFTHDYKYVYENPKNLVDDFRKCENTLDSILGPNYKVKYVRFPGGSFGSDRKPFREAVLKAGYSFIDWNSLNGDAEGNNIAPGKLVENLKRTSKGKKTLVILMHDAPAKQTTVQALPQIIDFLKSEGYIFKTLS</sequence>
<dbReference type="EMBL" id="BRXR01000001">
    <property type="protein sequence ID" value="GLC32485.1"/>
    <property type="molecule type" value="Genomic_DNA"/>
</dbReference>